<feature type="binding site" description="axial binding residue" evidence="8">
    <location>
        <position position="466"/>
    </location>
    <ligand>
        <name>heme</name>
        <dbReference type="ChEBI" id="CHEBI:30413"/>
    </ligand>
    <ligandPart>
        <name>Fe</name>
        <dbReference type="ChEBI" id="CHEBI:18248"/>
    </ligandPart>
</feature>
<dbReference type="PANTHER" id="PTHR24279:SF120">
    <property type="entry name" value="CYTOCHROME P450"/>
    <property type="match status" value="1"/>
</dbReference>
<evidence type="ECO:0000256" key="4">
    <source>
        <dbReference type="ARBA" id="ARBA00022723"/>
    </source>
</evidence>
<evidence type="ECO:0000256" key="6">
    <source>
        <dbReference type="ARBA" id="ARBA00023004"/>
    </source>
</evidence>
<dbReference type="SUPFAM" id="SSF48264">
    <property type="entry name" value="Cytochrome P450"/>
    <property type="match status" value="1"/>
</dbReference>
<dbReference type="Gene3D" id="1.10.630.10">
    <property type="entry name" value="Cytochrome P450"/>
    <property type="match status" value="1"/>
</dbReference>
<protein>
    <submittedName>
        <fullName evidence="10">Cytochrome P450 CYP314A1</fullName>
    </submittedName>
</protein>
<dbReference type="GO" id="GO:0005506">
    <property type="term" value="F:iron ion binding"/>
    <property type="evidence" value="ECO:0007669"/>
    <property type="project" value="InterPro"/>
</dbReference>
<dbReference type="GO" id="GO:0004497">
    <property type="term" value="F:monooxygenase activity"/>
    <property type="evidence" value="ECO:0007669"/>
    <property type="project" value="UniProtKB-KW"/>
</dbReference>
<organism evidence="10">
    <name type="scientific">Manduca sexta</name>
    <name type="common">Tobacco hawkmoth</name>
    <name type="synonym">Tobacco hornworm</name>
    <dbReference type="NCBI Taxonomy" id="7130"/>
    <lineage>
        <taxon>Eukaryota</taxon>
        <taxon>Metazoa</taxon>
        <taxon>Ecdysozoa</taxon>
        <taxon>Arthropoda</taxon>
        <taxon>Hexapoda</taxon>
        <taxon>Insecta</taxon>
        <taxon>Pterygota</taxon>
        <taxon>Neoptera</taxon>
        <taxon>Endopterygota</taxon>
        <taxon>Lepidoptera</taxon>
        <taxon>Glossata</taxon>
        <taxon>Ditrysia</taxon>
        <taxon>Bombycoidea</taxon>
        <taxon>Sphingidae</taxon>
        <taxon>Sphinginae</taxon>
        <taxon>Sphingini</taxon>
        <taxon>Manduca</taxon>
    </lineage>
</organism>
<keyword evidence="12" id="KW-1185">Reference proteome</keyword>
<dbReference type="PROSITE" id="PS00086">
    <property type="entry name" value="CYTOCHROME_P450"/>
    <property type="match status" value="1"/>
</dbReference>
<dbReference type="InterPro" id="IPR036396">
    <property type="entry name" value="Cyt_P450_sf"/>
</dbReference>
<dbReference type="BRENDA" id="1.14.99.22">
    <property type="organism ID" value="3173"/>
</dbReference>
<evidence type="ECO:0000256" key="9">
    <source>
        <dbReference type="RuleBase" id="RU000461"/>
    </source>
</evidence>
<proteinExistence type="evidence at transcript level"/>
<dbReference type="InterPro" id="IPR017972">
    <property type="entry name" value="Cyt_P450_CS"/>
</dbReference>
<dbReference type="CDD" id="cd11054">
    <property type="entry name" value="CYP24A1-like"/>
    <property type="match status" value="1"/>
</dbReference>
<keyword evidence="5 9" id="KW-0560">Oxidoreductase</keyword>
<dbReference type="AlphaFoldDB" id="Q2EMR3"/>
<reference evidence="11" key="3">
    <citation type="submission" date="2020-12" db="EMBL/GenBank/DDBJ databases">
        <authorList>
            <person name="Kanost M."/>
        </authorList>
    </citation>
    <scope>NUCLEOTIDE SEQUENCE</scope>
</reference>
<dbReference type="Pfam" id="PF00067">
    <property type="entry name" value="p450"/>
    <property type="match status" value="1"/>
</dbReference>
<reference evidence="11" key="2">
    <citation type="journal article" date="2016" name="Insect Biochem. Mol. Biol.">
        <title>Multifaceted biological insights from a draft genome sequence of the tobacco hornworm moth, Manduca sexta.</title>
        <authorList>
            <person name="Kanost M.R."/>
            <person name="Arrese E.L."/>
            <person name="Cao X."/>
            <person name="Chen Y.R."/>
            <person name="Chellapilla S."/>
            <person name="Goldsmith M.R."/>
            <person name="Grosse-Wilde E."/>
            <person name="Heckel D.G."/>
            <person name="Herndon N."/>
            <person name="Jiang H."/>
            <person name="Papanicolaou A."/>
            <person name="Qu J."/>
            <person name="Soulages J.L."/>
            <person name="Vogel H."/>
            <person name="Walters J."/>
            <person name="Waterhouse R.M."/>
            <person name="Ahn S.J."/>
            <person name="Almeida F.C."/>
            <person name="An C."/>
            <person name="Aqrawi P."/>
            <person name="Bretschneider A."/>
            <person name="Bryant W.B."/>
            <person name="Bucks S."/>
            <person name="Chao H."/>
            <person name="Chevignon G."/>
            <person name="Christen J.M."/>
            <person name="Clarke D.F."/>
            <person name="Dittmer N.T."/>
            <person name="Ferguson L.C.F."/>
            <person name="Garavelou S."/>
            <person name="Gordon K.H.J."/>
            <person name="Gunaratna R.T."/>
            <person name="Han Y."/>
            <person name="Hauser F."/>
            <person name="He Y."/>
            <person name="Heidel-Fischer H."/>
            <person name="Hirsh A."/>
            <person name="Hu Y."/>
            <person name="Jiang H."/>
            <person name="Kalra D."/>
            <person name="Klinner C."/>
            <person name="Konig C."/>
            <person name="Kovar C."/>
            <person name="Kroll A.R."/>
            <person name="Kuwar S.S."/>
            <person name="Lee S.L."/>
            <person name="Lehman R."/>
            <person name="Li K."/>
            <person name="Li Z."/>
            <person name="Liang H."/>
            <person name="Lovelace S."/>
            <person name="Lu Z."/>
            <person name="Mansfield J.H."/>
            <person name="McCulloch K.J."/>
            <person name="Mathew T."/>
            <person name="Morton B."/>
            <person name="Muzny D.M."/>
            <person name="Neunemann D."/>
            <person name="Ongeri F."/>
            <person name="Pauchet Y."/>
            <person name="Pu L.L."/>
            <person name="Pyrousis I."/>
            <person name="Rao X.J."/>
            <person name="Redding A."/>
            <person name="Roesel C."/>
            <person name="Sanchez-Gracia A."/>
            <person name="Schaack S."/>
            <person name="Shukla A."/>
            <person name="Tetreau G."/>
            <person name="Wang Y."/>
            <person name="Xiong G.H."/>
            <person name="Traut W."/>
            <person name="Walsh T.K."/>
            <person name="Worley K.C."/>
            <person name="Wu D."/>
            <person name="Wu W."/>
            <person name="Wu Y.Q."/>
            <person name="Zhang X."/>
            <person name="Zou Z."/>
            <person name="Zucker H."/>
            <person name="Briscoe A.D."/>
            <person name="Burmester T."/>
            <person name="Clem R.J."/>
            <person name="Feyereisen R."/>
            <person name="Grimmelikhuijzen C.J.P."/>
            <person name="Hamodrakas S.J."/>
            <person name="Hansson B.S."/>
            <person name="Huguet E."/>
            <person name="Jermiin L.S."/>
            <person name="Lan Q."/>
            <person name="Lehman H.K."/>
            <person name="Lorenzen M."/>
            <person name="Merzendorfer H."/>
            <person name="Michalopoulos I."/>
            <person name="Morton D.B."/>
            <person name="Muthukrishnan S."/>
            <person name="Oakeshott J.G."/>
            <person name="Palmer W."/>
            <person name="Park Y."/>
            <person name="Passarelli A.L."/>
            <person name="Rozas J."/>
            <person name="Schwartz L.M."/>
            <person name="Smith W."/>
            <person name="Southgate A."/>
            <person name="Vilcinskas A."/>
            <person name="Vogt R."/>
            <person name="Wang P."/>
            <person name="Werren J."/>
            <person name="Yu X.Q."/>
            <person name="Zhou J.J."/>
            <person name="Brown S.J."/>
            <person name="Scherer S.E."/>
            <person name="Richards S."/>
            <person name="Blissard G.W."/>
        </authorList>
    </citation>
    <scope>NUCLEOTIDE SEQUENCE</scope>
</reference>
<evidence type="ECO:0000313" key="12">
    <source>
        <dbReference type="Proteomes" id="UP000791440"/>
    </source>
</evidence>
<evidence type="ECO:0000256" key="3">
    <source>
        <dbReference type="ARBA" id="ARBA00022617"/>
    </source>
</evidence>
<evidence type="ECO:0000256" key="7">
    <source>
        <dbReference type="ARBA" id="ARBA00023033"/>
    </source>
</evidence>
<dbReference type="InterPro" id="IPR002401">
    <property type="entry name" value="Cyt_P450_E_grp-I"/>
</dbReference>
<dbReference type="InterPro" id="IPR050479">
    <property type="entry name" value="CYP11_CYP27_families"/>
</dbReference>
<comment type="cofactor">
    <cofactor evidence="1 8">
        <name>heme</name>
        <dbReference type="ChEBI" id="CHEBI:30413"/>
    </cofactor>
</comment>
<reference evidence="10" key="1">
    <citation type="journal article" date="2006" name="Mol. Cell. Endocrinol.">
        <title>Developmental expression of Manduca shade, the P450 mediating the final step in molting hormone synthesis.</title>
        <authorList>
            <person name="Rewitz K.F."/>
            <person name="Rybczynski R."/>
            <person name="Warren J.T."/>
            <person name="Gilbert L.I."/>
        </authorList>
    </citation>
    <scope>NUCLEOTIDE SEQUENCE</scope>
    <source>
        <tissue evidence="10">Midgut</tissue>
    </source>
</reference>
<dbReference type="EMBL" id="JH668505">
    <property type="protein sequence ID" value="KAG6456128.1"/>
    <property type="molecule type" value="Genomic_DNA"/>
</dbReference>
<dbReference type="Proteomes" id="UP000791440">
    <property type="component" value="Unassembled WGS sequence"/>
</dbReference>
<evidence type="ECO:0000313" key="10">
    <source>
        <dbReference type="EMBL" id="ABD18735.1"/>
    </source>
</evidence>
<dbReference type="PRINTS" id="PR00463">
    <property type="entry name" value="EP450I"/>
</dbReference>
<dbReference type="PRINTS" id="PR00385">
    <property type="entry name" value="P450"/>
</dbReference>
<keyword evidence="6 8" id="KW-0408">Iron</keyword>
<evidence type="ECO:0000256" key="5">
    <source>
        <dbReference type="ARBA" id="ARBA00023002"/>
    </source>
</evidence>
<dbReference type="EMBL" id="DQ372988">
    <property type="protein sequence ID" value="ABD18735.1"/>
    <property type="molecule type" value="mRNA"/>
</dbReference>
<dbReference type="GO" id="GO:0016705">
    <property type="term" value="F:oxidoreductase activity, acting on paired donors, with incorporation or reduction of molecular oxygen"/>
    <property type="evidence" value="ECO:0007669"/>
    <property type="project" value="InterPro"/>
</dbReference>
<evidence type="ECO:0000256" key="2">
    <source>
        <dbReference type="ARBA" id="ARBA00010617"/>
    </source>
</evidence>
<evidence type="ECO:0000313" key="11">
    <source>
        <dbReference type="EMBL" id="KAG6456127.1"/>
    </source>
</evidence>
<dbReference type="PANTHER" id="PTHR24279">
    <property type="entry name" value="CYTOCHROME P450"/>
    <property type="match status" value="1"/>
</dbReference>
<dbReference type="InterPro" id="IPR001128">
    <property type="entry name" value="Cyt_P450"/>
</dbReference>
<gene>
    <name evidence="11" type="ORF">O3G_MSEX009543</name>
</gene>
<name>Q2EMR3_MANSE</name>
<sequence length="516" mass="58237">MSLPGVFLFSYYMKNVWSTPTPLLDWSCVPTLVLLVALVVVTVTAVLTRAVDTKNPSRLPGPQPLPFLGTRWLFWSRYKMNKLHEAYEDMFRRYGPVFAETTPGGATIVSIADREALDAVLKAPAKRPYRPPTEIVQVYRRSRPDRYASTGLVNEQGDKWLHLRRHLTVELTSPNTMQGFMPELNSICEDFLDLLQSSRQANGTVHGFDQLTNRMGLESVCGLMLGSRLGFLERRMSGRAATLAAAVKTHFRAQRDSYYGAPLWKFAPTTLYKTFVRSEETIHTVVSELMEEAKARTNGSAKDDGMQEIFLRILENPALDMRDKKAAVIDFITAGIETLANSLVFLLYLLSGRPDWQHTIRSELPSCSRLSADDLSAAPSVRAAINEAFRLLPTAPFLARLLDTPMTLGGHKLPAGTFVLAHTGAACRREENFWRAHEFLPERWSSSRQPHAASLVAPFGRGRRMCPGKRFVELELHLLLAKIMQRWRVEFDGELDVQFDFLLSPKSPVTLRLVEW</sequence>
<accession>Q2EMR3</accession>
<keyword evidence="7 9" id="KW-0503">Monooxygenase</keyword>
<dbReference type="EMBL" id="JH668505">
    <property type="protein sequence ID" value="KAG6456127.1"/>
    <property type="molecule type" value="Genomic_DNA"/>
</dbReference>
<keyword evidence="3 8" id="KW-0349">Heme</keyword>
<comment type="similarity">
    <text evidence="2 9">Belongs to the cytochrome P450 family.</text>
</comment>
<dbReference type="OrthoDB" id="3945418at2759"/>
<dbReference type="GO" id="GO:0020037">
    <property type="term" value="F:heme binding"/>
    <property type="evidence" value="ECO:0007669"/>
    <property type="project" value="InterPro"/>
</dbReference>
<keyword evidence="4 8" id="KW-0479">Metal-binding</keyword>
<evidence type="ECO:0000256" key="8">
    <source>
        <dbReference type="PIRSR" id="PIRSR602401-1"/>
    </source>
</evidence>
<evidence type="ECO:0000256" key="1">
    <source>
        <dbReference type="ARBA" id="ARBA00001971"/>
    </source>
</evidence>